<keyword evidence="7 10" id="KW-0539">Nucleus</keyword>
<dbReference type="OrthoDB" id="205099at2759"/>
<dbReference type="GO" id="GO:0070847">
    <property type="term" value="C:core mediator complex"/>
    <property type="evidence" value="ECO:0007669"/>
    <property type="project" value="TreeGrafter"/>
</dbReference>
<feature type="compositionally biased region" description="Basic and acidic residues" evidence="11">
    <location>
        <begin position="1"/>
        <end position="10"/>
    </location>
</feature>
<feature type="region of interest" description="Disordered" evidence="11">
    <location>
        <begin position="1"/>
        <end position="66"/>
    </location>
</feature>
<evidence type="ECO:0000256" key="1">
    <source>
        <dbReference type="ARBA" id="ARBA00004123"/>
    </source>
</evidence>
<organism evidence="13 14">
    <name type="scientific">Cyphellophora attinorum</name>
    <dbReference type="NCBI Taxonomy" id="1664694"/>
    <lineage>
        <taxon>Eukaryota</taxon>
        <taxon>Fungi</taxon>
        <taxon>Dikarya</taxon>
        <taxon>Ascomycota</taxon>
        <taxon>Pezizomycotina</taxon>
        <taxon>Eurotiomycetes</taxon>
        <taxon>Chaetothyriomycetidae</taxon>
        <taxon>Chaetothyriales</taxon>
        <taxon>Cyphellophoraceae</taxon>
        <taxon>Cyphellophora</taxon>
    </lineage>
</organism>
<comment type="caution">
    <text evidence="13">The sequence shown here is derived from an EMBL/GenBank/DDBJ whole genome shotgun (WGS) entry which is preliminary data.</text>
</comment>
<dbReference type="PANTHER" id="PTHR12809:SF2">
    <property type="entry name" value="MEDIATOR OF RNA POLYMERASE II TRANSCRIPTION SUBUNIT 14"/>
    <property type="match status" value="1"/>
</dbReference>
<dbReference type="GO" id="GO:0006357">
    <property type="term" value="P:regulation of transcription by RNA polymerase II"/>
    <property type="evidence" value="ECO:0007669"/>
    <property type="project" value="InterPro"/>
</dbReference>
<comment type="subcellular location">
    <subcellularLocation>
        <location evidence="1 10">Nucleus</location>
    </subcellularLocation>
</comment>
<dbReference type="VEuPathDB" id="FungiDB:AB675_11480"/>
<dbReference type="GO" id="GO:0016592">
    <property type="term" value="C:mediator complex"/>
    <property type="evidence" value="ECO:0007669"/>
    <property type="project" value="UniProtKB-UniRule"/>
</dbReference>
<gene>
    <name evidence="13" type="ORF">AB675_11480</name>
</gene>
<evidence type="ECO:0000259" key="12">
    <source>
        <dbReference type="Pfam" id="PF08638"/>
    </source>
</evidence>
<feature type="compositionally biased region" description="Polar residues" evidence="11">
    <location>
        <begin position="1047"/>
        <end position="1056"/>
    </location>
</feature>
<keyword evidence="4 10" id="KW-0805">Transcription regulation</keyword>
<dbReference type="RefSeq" id="XP_017999998.1">
    <property type="nucleotide sequence ID" value="XM_018140331.1"/>
</dbReference>
<sequence>MNGEPARVHDQLVPNGAQPSKAPSPADIKALKATAAATAPSVESPSSNNVQTNGNHSASNGFHAPKRDYQAAPEDALYRVSDAHYLPMATLVGRTAQNCWNDLYQLVDQLSDIAIPAQSADPGRPLSYSLQSNNQTKANLDKKDRILNFASEQKAVFIKLLVLLQWSKNVQDVSKTISLNWWLQEQRDAYSAACNLLYTFKFIATSWQTPNPDIRTAGEILSLQRAASLSNLGYHKTKRLSKRRMISTLHRLNNILTARLALEPLIPKPIRTYRIHDGRVTFTVPNEFEVDLSILEEDDVSPYRAVDFRFLIKPSPKISVNLRAHVESQIDAKLASDGLAGCYEFLHQLSLSNHLSELHRQALDLARNQWAGSLRVELIRRSLIIQYWAERRASKSWLEIGIYSSDGGATAQDNLRSSYLGYRWYREGKRIDDFTLNVTSSSASLDVFLNQVVAQHCTHILDAIYDKLASSDLFRTTDLLLEQESSYESPQDCFLRIGTGKETSISVSIGAVDGIAVVSPASERTNRFQLDLNRSKNLVEEFTTKFSHFRCVVAEGVVRSSTSGSLWQALPAFRPKLSESRRLFGSNVSRTNFFAHPTWAGHYLLAIAYRSTGDTFSVIQLDSGGALLAGARVVHTEPLSFDSASSAEYFTDLFQYASKVVALDKIIQSAQQEQTKLTAPQLSMFGSGHSSPTFSVQVGLPPLVATEARTFVKLRFLDTDPSTQEARILVQLKCFADAGVMKRLSDSSPSASIEFSPQNHQLALHLSLTFDEIRLSNITQQIRRLHDVVMTAQALERTPFVTITNLSFDAMELAYKFDKSEEWSLKLQAPTDDSGARVTFLPSETNPCTCLNGVLSEMLNNTKTAFVSRLRDMLGILSIMSPLLTKLRELQNSSSQHEADASVKQPRLHVLVRQPTMLALQYYTVSDVKQDAAIDAASASKLLARFEILPLEGAKSMFAIRHAIEELSSYQRPSYASNAVRDKVKQGIFQNITGSRDWLCYDTAAGFLASQPEQILDALHQIMIECANLPAVEADGAKDDGAKVIDATQSRQQGPSNGIAPKSAPQKPQQNSKAPVSQQQKHKQQPPMAKRGSFHKTGR</sequence>
<evidence type="ECO:0000256" key="8">
    <source>
        <dbReference type="ARBA" id="ARBA00025687"/>
    </source>
</evidence>
<feature type="compositionally biased region" description="Polar residues" evidence="11">
    <location>
        <begin position="1066"/>
        <end position="1079"/>
    </location>
</feature>
<evidence type="ECO:0000256" key="11">
    <source>
        <dbReference type="SAM" id="MobiDB-lite"/>
    </source>
</evidence>
<evidence type="ECO:0000256" key="3">
    <source>
        <dbReference type="ARBA" id="ARBA00019619"/>
    </source>
</evidence>
<dbReference type="InterPro" id="IPR055122">
    <property type="entry name" value="Med14_N"/>
</dbReference>
<keyword evidence="14" id="KW-1185">Reference proteome</keyword>
<dbReference type="Pfam" id="PF08638">
    <property type="entry name" value="Med14"/>
    <property type="match status" value="1"/>
</dbReference>
<accession>A0A0N1H463</accession>
<feature type="region of interest" description="Disordered" evidence="11">
    <location>
        <begin position="1044"/>
        <end position="1099"/>
    </location>
</feature>
<dbReference type="AlphaFoldDB" id="A0A0N1H463"/>
<proteinExistence type="inferred from homology"/>
<feature type="domain" description="Mediator complex subunit MED14 N-terminal" evidence="12">
    <location>
        <begin position="86"/>
        <end position="294"/>
    </location>
</feature>
<feature type="compositionally biased region" description="Polar residues" evidence="11">
    <location>
        <begin position="41"/>
        <end position="60"/>
    </location>
</feature>
<evidence type="ECO:0000256" key="4">
    <source>
        <dbReference type="ARBA" id="ARBA00023015"/>
    </source>
</evidence>
<comment type="subunit">
    <text evidence="10">Component of the Mediator complex.</text>
</comment>
<protein>
    <recommendedName>
        <fullName evidence="3 10">Mediator of RNA polymerase II transcription subunit 14</fullName>
    </recommendedName>
    <alternativeName>
        <fullName evidence="9 10">Mediator complex subunit 14</fullName>
    </alternativeName>
</protein>
<evidence type="ECO:0000256" key="10">
    <source>
        <dbReference type="RuleBase" id="RU365082"/>
    </source>
</evidence>
<dbReference type="Proteomes" id="UP000038010">
    <property type="component" value="Unassembled WGS sequence"/>
</dbReference>
<evidence type="ECO:0000256" key="5">
    <source>
        <dbReference type="ARBA" id="ARBA00023159"/>
    </source>
</evidence>
<dbReference type="STRING" id="1664694.A0A0N1H463"/>
<dbReference type="InterPro" id="IPR013947">
    <property type="entry name" value="Mediator_Med14"/>
</dbReference>
<evidence type="ECO:0000256" key="6">
    <source>
        <dbReference type="ARBA" id="ARBA00023163"/>
    </source>
</evidence>
<dbReference type="EMBL" id="LFJN01000013">
    <property type="protein sequence ID" value="KPI40035.1"/>
    <property type="molecule type" value="Genomic_DNA"/>
</dbReference>
<dbReference type="PANTHER" id="PTHR12809">
    <property type="entry name" value="MEDIATOR COMPLEX SUBUNIT"/>
    <property type="match status" value="1"/>
</dbReference>
<dbReference type="GeneID" id="28732212"/>
<dbReference type="Pfam" id="PF26204">
    <property type="entry name" value="Med14_fung"/>
    <property type="match status" value="1"/>
</dbReference>
<keyword evidence="5 10" id="KW-0010">Activator</keyword>
<keyword evidence="6 10" id="KW-0804">Transcription</keyword>
<reference evidence="13 14" key="1">
    <citation type="submission" date="2015-06" db="EMBL/GenBank/DDBJ databases">
        <title>Draft genome of the ant-associated black yeast Phialophora attae CBS 131958.</title>
        <authorList>
            <person name="Moreno L.F."/>
            <person name="Stielow B.J."/>
            <person name="de Hoog S."/>
            <person name="Vicente V.A."/>
            <person name="Weiss V.A."/>
            <person name="de Vries M."/>
            <person name="Cruz L.M."/>
            <person name="Souza E.M."/>
        </authorList>
    </citation>
    <scope>NUCLEOTIDE SEQUENCE [LARGE SCALE GENOMIC DNA]</scope>
    <source>
        <strain evidence="13 14">CBS 131958</strain>
    </source>
</reference>
<comment type="similarity">
    <text evidence="2 10">Belongs to the Mediator complex subunit 14 family.</text>
</comment>
<dbReference type="GO" id="GO:0003712">
    <property type="term" value="F:transcription coregulator activity"/>
    <property type="evidence" value="ECO:0007669"/>
    <property type="project" value="UniProtKB-UniRule"/>
</dbReference>
<evidence type="ECO:0000313" key="14">
    <source>
        <dbReference type="Proteomes" id="UP000038010"/>
    </source>
</evidence>
<evidence type="ECO:0000256" key="7">
    <source>
        <dbReference type="ARBA" id="ARBA00023242"/>
    </source>
</evidence>
<comment type="function">
    <text evidence="8 10">Component of the Mediator complex, a coactivator involved in the regulated transcription of nearly all RNA polymerase II-dependent genes. Mediator functions as a bridge to convey information from gene-specific regulatory proteins to the basal RNA polymerase II transcription machinery. Mediator is recruited to promoters by direct interactions with regulatory proteins and serves as a scaffold for the assembly of a functional preinitiation complex with RNA polymerase II and the general transcription factors.</text>
</comment>
<name>A0A0N1H463_9EURO</name>
<evidence type="ECO:0000256" key="9">
    <source>
        <dbReference type="ARBA" id="ARBA00032007"/>
    </source>
</evidence>
<evidence type="ECO:0000313" key="13">
    <source>
        <dbReference type="EMBL" id="KPI40035.1"/>
    </source>
</evidence>
<evidence type="ECO:0000256" key="2">
    <source>
        <dbReference type="ARBA" id="ARBA00007813"/>
    </source>
</evidence>